<accession>A0A117RBK1</accession>
<dbReference type="AlphaFoldDB" id="A0A117RBK1"/>
<dbReference type="STRING" id="1943.AQJ64_21375"/>
<comment type="caution">
    <text evidence="1">The sequence shown here is derived from an EMBL/GenBank/DDBJ whole genome shotgun (WGS) entry which is preliminary data.</text>
</comment>
<keyword evidence="2" id="KW-1185">Reference proteome</keyword>
<dbReference type="RefSeq" id="WP_055632248.1">
    <property type="nucleotide sequence ID" value="NZ_KQ948770.1"/>
</dbReference>
<evidence type="ECO:0000313" key="1">
    <source>
        <dbReference type="EMBL" id="KUN81749.1"/>
    </source>
</evidence>
<dbReference type="OrthoDB" id="319775at2"/>
<proteinExistence type="predicted"/>
<sequence length="60" mass="6795">MPTAVTGELSAELRGWCGSDVFSPRLFGFRRDPEESAFWLDDDLPHVRRWAEAEAEAEGK</sequence>
<evidence type="ECO:0000313" key="2">
    <source>
        <dbReference type="Proteomes" id="UP000052982"/>
    </source>
</evidence>
<name>A0A117RBK1_9ACTN</name>
<dbReference type="Proteomes" id="UP000052982">
    <property type="component" value="Unassembled WGS sequence"/>
</dbReference>
<reference evidence="1 2" key="1">
    <citation type="submission" date="2015-10" db="EMBL/GenBank/DDBJ databases">
        <title>Draft genome sequence of Streptomyces griseoruber DSM 40281, type strain for the species Streptomyces griseoruber.</title>
        <authorList>
            <person name="Ruckert C."/>
            <person name="Winkler A."/>
            <person name="Kalinowski J."/>
            <person name="Kampfer P."/>
            <person name="Glaeser S."/>
        </authorList>
    </citation>
    <scope>NUCLEOTIDE SEQUENCE [LARGE SCALE GENOMIC DNA]</scope>
    <source>
        <strain evidence="1 2">DSM 40281</strain>
    </source>
</reference>
<dbReference type="EMBL" id="LMWW01000034">
    <property type="protein sequence ID" value="KUN81749.1"/>
    <property type="molecule type" value="Genomic_DNA"/>
</dbReference>
<organism evidence="1 2">
    <name type="scientific">Streptomyces griseoruber</name>
    <dbReference type="NCBI Taxonomy" id="1943"/>
    <lineage>
        <taxon>Bacteria</taxon>
        <taxon>Bacillati</taxon>
        <taxon>Actinomycetota</taxon>
        <taxon>Actinomycetes</taxon>
        <taxon>Kitasatosporales</taxon>
        <taxon>Streptomycetaceae</taxon>
        <taxon>Streptomyces</taxon>
    </lineage>
</organism>
<protein>
    <submittedName>
        <fullName evidence="1">Uncharacterized protein</fullName>
    </submittedName>
</protein>
<gene>
    <name evidence="1" type="ORF">AQJ64_21375</name>
</gene>